<evidence type="ECO:0000313" key="2">
    <source>
        <dbReference type="EMBL" id="KAF7280966.1"/>
    </source>
</evidence>
<dbReference type="Proteomes" id="UP000625711">
    <property type="component" value="Unassembled WGS sequence"/>
</dbReference>
<keyword evidence="3" id="KW-1185">Reference proteome</keyword>
<evidence type="ECO:0000313" key="3">
    <source>
        <dbReference type="Proteomes" id="UP000625711"/>
    </source>
</evidence>
<accession>A0A834MG67</accession>
<gene>
    <name evidence="2" type="ORF">GWI33_005299</name>
</gene>
<dbReference type="AlphaFoldDB" id="A0A834MG67"/>
<comment type="caution">
    <text evidence="2">The sequence shown here is derived from an EMBL/GenBank/DDBJ whole genome shotgun (WGS) entry which is preliminary data.</text>
</comment>
<sequence>MQINDQTADNEIMRLKVELRPSVSPETIRIVRLGLKPWKRQISPGLRTLFPLCEYRIVCPARSEGRRADPDPPCATFIPILPNHPENPPDLGNNRPPEQGAGGRTTSVGVPRRSQPATPTAAPVTPKHLAAPCPCPASGPAISPTGKNSSAFFSSGKKSPGVRFMVPERGARRGWGEGVEGEAVEGRARIGDCERVWGCMEWSACWRNFLLDSPFFCSNVETVRTVP</sequence>
<name>A0A834MG67_RHYFE</name>
<feature type="compositionally biased region" description="Low complexity" evidence="1">
    <location>
        <begin position="116"/>
        <end position="125"/>
    </location>
</feature>
<feature type="region of interest" description="Disordered" evidence="1">
    <location>
        <begin position="64"/>
        <end position="125"/>
    </location>
</feature>
<evidence type="ECO:0000256" key="1">
    <source>
        <dbReference type="SAM" id="MobiDB-lite"/>
    </source>
</evidence>
<dbReference type="EMBL" id="JAACXV010000267">
    <property type="protein sequence ID" value="KAF7280966.1"/>
    <property type="molecule type" value="Genomic_DNA"/>
</dbReference>
<proteinExistence type="predicted"/>
<protein>
    <submittedName>
        <fullName evidence="2">Uncharacterized protein</fullName>
    </submittedName>
</protein>
<organism evidence="2 3">
    <name type="scientific">Rhynchophorus ferrugineus</name>
    <name type="common">Red palm weevil</name>
    <name type="synonym">Curculio ferrugineus</name>
    <dbReference type="NCBI Taxonomy" id="354439"/>
    <lineage>
        <taxon>Eukaryota</taxon>
        <taxon>Metazoa</taxon>
        <taxon>Ecdysozoa</taxon>
        <taxon>Arthropoda</taxon>
        <taxon>Hexapoda</taxon>
        <taxon>Insecta</taxon>
        <taxon>Pterygota</taxon>
        <taxon>Neoptera</taxon>
        <taxon>Endopterygota</taxon>
        <taxon>Coleoptera</taxon>
        <taxon>Polyphaga</taxon>
        <taxon>Cucujiformia</taxon>
        <taxon>Curculionidae</taxon>
        <taxon>Dryophthorinae</taxon>
        <taxon>Rhynchophorus</taxon>
    </lineage>
</organism>
<reference evidence="2" key="1">
    <citation type="submission" date="2020-08" db="EMBL/GenBank/DDBJ databases">
        <title>Genome sequencing and assembly of the red palm weevil Rhynchophorus ferrugineus.</title>
        <authorList>
            <person name="Dias G.B."/>
            <person name="Bergman C.M."/>
            <person name="Manee M."/>
        </authorList>
    </citation>
    <scope>NUCLEOTIDE SEQUENCE</scope>
    <source>
        <strain evidence="2">AA-2017</strain>
        <tissue evidence="2">Whole larva</tissue>
    </source>
</reference>